<evidence type="ECO:0000313" key="4">
    <source>
        <dbReference type="EMBL" id="MEE2003027.1"/>
    </source>
</evidence>
<reference evidence="4 5" key="1">
    <citation type="submission" date="2023-07" db="EMBL/GenBank/DDBJ databases">
        <title>Alkalimonas sp., MEB108 novel, alkaliphilic bacterium isolated from Lonar Lake, India.</title>
        <authorList>
            <person name="Joshi A."/>
            <person name="Thite S."/>
        </authorList>
    </citation>
    <scope>NUCLEOTIDE SEQUENCE [LARGE SCALE GENOMIC DNA]</scope>
    <source>
        <strain evidence="4 5">MEB108</strain>
    </source>
</reference>
<keyword evidence="2" id="KW-0051">Antiviral defense</keyword>
<proteinExistence type="predicted"/>
<organism evidence="4 5">
    <name type="scientific">Alkalimonas cellulosilytica</name>
    <dbReference type="NCBI Taxonomy" id="3058395"/>
    <lineage>
        <taxon>Bacteria</taxon>
        <taxon>Pseudomonadati</taxon>
        <taxon>Pseudomonadota</taxon>
        <taxon>Gammaproteobacteria</taxon>
        <taxon>Alkalimonas</taxon>
    </lineage>
</organism>
<evidence type="ECO:0000313" key="5">
    <source>
        <dbReference type="Proteomes" id="UP001336314"/>
    </source>
</evidence>
<keyword evidence="1" id="KW-0547">Nucleotide-binding</keyword>
<evidence type="ECO:0000259" key="3">
    <source>
        <dbReference type="Pfam" id="PF22335"/>
    </source>
</evidence>
<dbReference type="RefSeq" id="WP_330130075.1">
    <property type="nucleotide sequence ID" value="NZ_JAUHLI010000020.1"/>
</dbReference>
<dbReference type="Gene3D" id="3.30.70.270">
    <property type="match status" value="1"/>
</dbReference>
<feature type="domain" description="Cas10/Cmr2 second palm" evidence="3">
    <location>
        <begin position="230"/>
        <end position="383"/>
    </location>
</feature>
<dbReference type="InterPro" id="IPR054767">
    <property type="entry name" value="Cas10-Cmr2_palm2"/>
</dbReference>
<accession>A0ABU7J974</accession>
<comment type="caution">
    <text evidence="4">The sequence shown here is derived from an EMBL/GenBank/DDBJ whole genome shotgun (WGS) entry which is preliminary data.</text>
</comment>
<dbReference type="EMBL" id="JAUHLI010000020">
    <property type="protein sequence ID" value="MEE2003027.1"/>
    <property type="molecule type" value="Genomic_DNA"/>
</dbReference>
<protein>
    <recommendedName>
        <fullName evidence="3">Cas10/Cmr2 second palm domain-containing protein</fullName>
    </recommendedName>
</protein>
<dbReference type="Pfam" id="PF22335">
    <property type="entry name" value="Cas10-Cmr2_palm2"/>
    <property type="match status" value="1"/>
</dbReference>
<dbReference type="Proteomes" id="UP001336314">
    <property type="component" value="Unassembled WGS sequence"/>
</dbReference>
<evidence type="ECO:0000256" key="1">
    <source>
        <dbReference type="ARBA" id="ARBA00022741"/>
    </source>
</evidence>
<evidence type="ECO:0000256" key="2">
    <source>
        <dbReference type="ARBA" id="ARBA00023118"/>
    </source>
</evidence>
<keyword evidence="5" id="KW-1185">Reference proteome</keyword>
<gene>
    <name evidence="4" type="ORF">QWY20_16330</name>
</gene>
<dbReference type="InterPro" id="IPR043128">
    <property type="entry name" value="Rev_trsase/Diguanyl_cyclase"/>
</dbReference>
<name>A0ABU7J974_9GAMM</name>
<sequence length="558" mass="61400">MIHSYLFEAKSIQAYLFQSGKLKDVIAASERLDCMVDTTESSLVGQVLRALSFTHDLTKPAADLGDVDISFLRCKGGALYAGATNKEHLVQFRQLWTLSIQQLFPSLVFTDALCSGETLGQAIEQGHHLLAQGRNLPQITLPFGSAYSAREQRTGKVAVPVSKLAKEAGVDSAEMKGLDTDTALHRQAYGLFELKTVSSLQDRFTPESLRPRHYPVNLDKDFEFDGTKDIALIHIDGNGLGLLLRQLKSAMQGKSDSDYRQAFRQFSDTVNKATELAAQDATAWLAEQCPDATDTLPMRPLVLGGDDVTLLCHAKYALRYAETFCRAFEQHADNELRALSRDHQLDVKLTASGGVLFHKAGHPFVQSHHLVESLCAKAKQLTKSSVPAGKTGPAALACYRVSQVILTDLEQAAQQAHRYPLQQGGTINLIEMAYLVDDKEGGVSWQQLRQLIALCDKAKGTDAKGFTLSRWRKMATELAAGDFVEAKRIFARGLDILKKGNKAAVPVFLEALANLGLQQNDWYRETGEGYAAPLVDLLNLAHFEEEISSWQHNNGEPS</sequence>